<feature type="domain" description="ABC transporter" evidence="6">
    <location>
        <begin position="373"/>
        <end position="566"/>
    </location>
</feature>
<evidence type="ECO:0000256" key="3">
    <source>
        <dbReference type="ARBA" id="ARBA00022840"/>
    </source>
</evidence>
<feature type="compositionally biased region" description="Basic and acidic residues" evidence="5">
    <location>
        <begin position="299"/>
        <end position="312"/>
    </location>
</feature>
<sequence length="566" mass="63950">MPISIQQISYIHPDKEVLFSDLNFAISKGQKLGLVGNNGCGKSTLLQIIAGQLSPSSGVIVRPDDLYYIPQHFGQYDSLTIAQALQIDSKRQALHAILAGDASTENFTLLDDDWNIEERSVAALDAWGLGQFPLSYPMHLLSGGEKTRVFLAGMDIHHPSVILMDEPTNHLDSSGRERLYDWVEKWRSTLLIVSHDRTLLNLLPEICELEKHQITYYGGNYEFYKEQKALMQEALQQRIEEKEKALRIARKVARETAERRDKQNVRGEKANIKKGVPRIVLNALQGKSEKSTSKLNGVHQEKAEKLTDERNQLRGSLSPTAALKTDFNSSSLHNGKTLVTAKDINFCYYPNLNDNDSQKEIENQKENKNPSENDTSDSSNGSNLPAQLLWQTPISFQLKSGDRLRIEGTNGSGKTTLLKIITGQLQPQEGTLTRADFSYVYLNQEYSIIDDRNSILEQAYAFNSRNLPEHEIKIILNRYLFPASEWDKSCRKLSGGEKMRLAFCCLMISNNTPDMFILDEPTNNLDIRSIEIITNTIKNYTGTVIAISHDSYFIREIGIEQHIVLS</sequence>
<dbReference type="PANTHER" id="PTHR19211">
    <property type="entry name" value="ATP-BINDING TRANSPORT PROTEIN-RELATED"/>
    <property type="match status" value="1"/>
</dbReference>
<dbReference type="SMART" id="SM00382">
    <property type="entry name" value="AAA"/>
    <property type="match status" value="2"/>
</dbReference>
<name>A0A6H0KUC8_9BACE</name>
<dbReference type="InterPro" id="IPR003593">
    <property type="entry name" value="AAA+_ATPase"/>
</dbReference>
<feature type="region of interest" description="Disordered" evidence="5">
    <location>
        <begin position="361"/>
        <end position="384"/>
    </location>
</feature>
<keyword evidence="4" id="KW-0175">Coiled coil</keyword>
<protein>
    <submittedName>
        <fullName evidence="7">ABC-F family ATP-binding cassette domain-containing protein</fullName>
    </submittedName>
</protein>
<dbReference type="AlphaFoldDB" id="A0A6H0KUC8"/>
<proteinExistence type="predicted"/>
<evidence type="ECO:0000256" key="4">
    <source>
        <dbReference type="SAM" id="Coils"/>
    </source>
</evidence>
<dbReference type="GO" id="GO:0016887">
    <property type="term" value="F:ATP hydrolysis activity"/>
    <property type="evidence" value="ECO:0007669"/>
    <property type="project" value="InterPro"/>
</dbReference>
<feature type="domain" description="ABC transporter" evidence="6">
    <location>
        <begin position="3"/>
        <end position="236"/>
    </location>
</feature>
<evidence type="ECO:0000259" key="6">
    <source>
        <dbReference type="PROSITE" id="PS50893"/>
    </source>
</evidence>
<dbReference type="KEGG" id="bfc:BacF7301_22705"/>
<dbReference type="RefSeq" id="WP_167966408.1">
    <property type="nucleotide sequence ID" value="NZ_CP050831.1"/>
</dbReference>
<keyword evidence="3 7" id="KW-0067">ATP-binding</keyword>
<dbReference type="PROSITE" id="PS00211">
    <property type="entry name" value="ABC_TRANSPORTER_1"/>
    <property type="match status" value="1"/>
</dbReference>
<feature type="compositionally biased region" description="Polar residues" evidence="5">
    <location>
        <begin position="372"/>
        <end position="384"/>
    </location>
</feature>
<dbReference type="Proteomes" id="UP000501780">
    <property type="component" value="Chromosome"/>
</dbReference>
<keyword evidence="8" id="KW-1185">Reference proteome</keyword>
<dbReference type="PROSITE" id="PS50893">
    <property type="entry name" value="ABC_TRANSPORTER_2"/>
    <property type="match status" value="2"/>
</dbReference>
<gene>
    <name evidence="7" type="ORF">BacF7301_22705</name>
</gene>
<dbReference type="InterPro" id="IPR017871">
    <property type="entry name" value="ABC_transporter-like_CS"/>
</dbReference>
<organism evidence="7 8">
    <name type="scientific">Bacteroides faecium</name>
    <dbReference type="NCBI Taxonomy" id="2715212"/>
    <lineage>
        <taxon>Bacteria</taxon>
        <taxon>Pseudomonadati</taxon>
        <taxon>Bacteroidota</taxon>
        <taxon>Bacteroidia</taxon>
        <taxon>Bacteroidales</taxon>
        <taxon>Bacteroidaceae</taxon>
        <taxon>Bacteroides</taxon>
    </lineage>
</organism>
<dbReference type="InterPro" id="IPR050611">
    <property type="entry name" value="ABCF"/>
</dbReference>
<dbReference type="Pfam" id="PF00005">
    <property type="entry name" value="ABC_tran"/>
    <property type="match status" value="2"/>
</dbReference>
<dbReference type="EMBL" id="CP050831">
    <property type="protein sequence ID" value="QIU96789.1"/>
    <property type="molecule type" value="Genomic_DNA"/>
</dbReference>
<dbReference type="FunFam" id="3.40.50.300:FF:001320">
    <property type="entry name" value="Heme ABC transporter ATP-binding protein"/>
    <property type="match status" value="1"/>
</dbReference>
<dbReference type="Gene3D" id="3.40.50.300">
    <property type="entry name" value="P-loop containing nucleotide triphosphate hydrolases"/>
    <property type="match status" value="2"/>
</dbReference>
<dbReference type="CDD" id="cd03221">
    <property type="entry name" value="ABCF_EF-3"/>
    <property type="match status" value="2"/>
</dbReference>
<dbReference type="InterPro" id="IPR027417">
    <property type="entry name" value="P-loop_NTPase"/>
</dbReference>
<dbReference type="InterPro" id="IPR003439">
    <property type="entry name" value="ABC_transporter-like_ATP-bd"/>
</dbReference>
<dbReference type="GO" id="GO:0005524">
    <property type="term" value="F:ATP binding"/>
    <property type="evidence" value="ECO:0007669"/>
    <property type="project" value="UniProtKB-KW"/>
</dbReference>
<keyword evidence="1" id="KW-0677">Repeat</keyword>
<feature type="coiled-coil region" evidence="4">
    <location>
        <begin position="224"/>
        <end position="259"/>
    </location>
</feature>
<feature type="region of interest" description="Disordered" evidence="5">
    <location>
        <begin position="285"/>
        <end position="312"/>
    </location>
</feature>
<keyword evidence="2" id="KW-0547">Nucleotide-binding</keyword>
<feature type="compositionally biased region" description="Basic and acidic residues" evidence="5">
    <location>
        <begin position="361"/>
        <end position="371"/>
    </location>
</feature>
<evidence type="ECO:0000256" key="5">
    <source>
        <dbReference type="SAM" id="MobiDB-lite"/>
    </source>
</evidence>
<accession>A0A6H0KUC8</accession>
<evidence type="ECO:0000256" key="2">
    <source>
        <dbReference type="ARBA" id="ARBA00022741"/>
    </source>
</evidence>
<evidence type="ECO:0000256" key="1">
    <source>
        <dbReference type="ARBA" id="ARBA00022737"/>
    </source>
</evidence>
<dbReference type="SUPFAM" id="SSF52540">
    <property type="entry name" value="P-loop containing nucleoside triphosphate hydrolases"/>
    <property type="match status" value="2"/>
</dbReference>
<dbReference type="PANTHER" id="PTHR19211:SF6">
    <property type="entry name" value="BLL7188 PROTEIN"/>
    <property type="match status" value="1"/>
</dbReference>
<evidence type="ECO:0000313" key="7">
    <source>
        <dbReference type="EMBL" id="QIU96789.1"/>
    </source>
</evidence>
<evidence type="ECO:0000313" key="8">
    <source>
        <dbReference type="Proteomes" id="UP000501780"/>
    </source>
</evidence>
<reference evidence="7 8" key="1">
    <citation type="submission" date="2020-03" db="EMBL/GenBank/DDBJ databases">
        <title>Genomic analysis of Bacteroides faecium CBA7301.</title>
        <authorList>
            <person name="Kim J."/>
            <person name="Roh S.W."/>
        </authorList>
    </citation>
    <scope>NUCLEOTIDE SEQUENCE [LARGE SCALE GENOMIC DNA]</scope>
    <source>
        <strain evidence="7 8">CBA7301</strain>
    </source>
</reference>